<evidence type="ECO:0000259" key="5">
    <source>
        <dbReference type="PROSITE" id="PS50093"/>
    </source>
</evidence>
<dbReference type="CDD" id="cd00198">
    <property type="entry name" value="vWFA"/>
    <property type="match status" value="1"/>
</dbReference>
<keyword evidence="2" id="KW-0964">Secreted</keyword>
<dbReference type="PROSITE" id="PS50093">
    <property type="entry name" value="PKD"/>
    <property type="match status" value="1"/>
</dbReference>
<dbReference type="Gene3D" id="3.40.50.1110">
    <property type="entry name" value="SGNH hydrolase"/>
    <property type="match status" value="1"/>
</dbReference>
<evidence type="ECO:0000256" key="2">
    <source>
        <dbReference type="ARBA" id="ARBA00022525"/>
    </source>
</evidence>
<evidence type="ECO:0000256" key="4">
    <source>
        <dbReference type="SAM" id="MobiDB-lite"/>
    </source>
</evidence>
<dbReference type="GO" id="GO:0004674">
    <property type="term" value="F:protein serine/threonine kinase activity"/>
    <property type="evidence" value="ECO:0007669"/>
    <property type="project" value="TreeGrafter"/>
</dbReference>
<feature type="region of interest" description="Disordered" evidence="4">
    <location>
        <begin position="1"/>
        <end position="22"/>
    </location>
</feature>
<comment type="caution">
    <text evidence="7">The sequence shown here is derived from an EMBL/GenBank/DDBJ whole genome shotgun (WGS) entry which is preliminary data.</text>
</comment>
<dbReference type="AlphaFoldDB" id="A0A4Q7ZR26"/>
<dbReference type="InterPro" id="IPR000601">
    <property type="entry name" value="PKD_dom"/>
</dbReference>
<dbReference type="InterPro" id="IPR056861">
    <property type="entry name" value="HMCN1-like_VWA"/>
</dbReference>
<dbReference type="Pfam" id="PF25106">
    <property type="entry name" value="VWA_4"/>
    <property type="match status" value="1"/>
</dbReference>
<dbReference type="InterPro" id="IPR052969">
    <property type="entry name" value="Thr-specific_kinase-like"/>
</dbReference>
<dbReference type="Gene3D" id="2.60.120.380">
    <property type="match status" value="1"/>
</dbReference>
<evidence type="ECO:0000256" key="1">
    <source>
        <dbReference type="ARBA" id="ARBA00004613"/>
    </source>
</evidence>
<feature type="domain" description="PKD" evidence="5">
    <location>
        <begin position="647"/>
        <end position="704"/>
    </location>
</feature>
<dbReference type="Gene3D" id="2.60.40.10">
    <property type="entry name" value="Immunoglobulins"/>
    <property type="match status" value="1"/>
</dbReference>
<gene>
    <name evidence="7" type="ORF">EV385_5160</name>
</gene>
<dbReference type="InterPro" id="IPR002035">
    <property type="entry name" value="VWF_A"/>
</dbReference>
<dbReference type="SUPFAM" id="SSF52266">
    <property type="entry name" value="SGNH hydrolase"/>
    <property type="match status" value="1"/>
</dbReference>
<dbReference type="SMART" id="SM00089">
    <property type="entry name" value="PKD"/>
    <property type="match status" value="1"/>
</dbReference>
<evidence type="ECO:0000259" key="6">
    <source>
        <dbReference type="PROSITE" id="PS50234"/>
    </source>
</evidence>
<dbReference type="PROSITE" id="PS50234">
    <property type="entry name" value="VWFA"/>
    <property type="match status" value="1"/>
</dbReference>
<dbReference type="InterPro" id="IPR022409">
    <property type="entry name" value="PKD/Chitinase_dom"/>
</dbReference>
<dbReference type="PANTHER" id="PTHR47763">
    <property type="entry name" value="ALPHA-PROTEIN KINASE VWKA"/>
    <property type="match status" value="1"/>
</dbReference>
<protein>
    <submittedName>
        <fullName evidence="7">PKD domain-containing protein</fullName>
    </submittedName>
</protein>
<evidence type="ECO:0000313" key="7">
    <source>
        <dbReference type="EMBL" id="RZU53254.1"/>
    </source>
</evidence>
<dbReference type="InterPro" id="IPR036465">
    <property type="entry name" value="vWFA_dom_sf"/>
</dbReference>
<evidence type="ECO:0000256" key="3">
    <source>
        <dbReference type="ARBA" id="ARBA00022729"/>
    </source>
</evidence>
<name>A0A4Q7ZR26_9ACTN</name>
<dbReference type="Pfam" id="PF18911">
    <property type="entry name" value="PKD_4"/>
    <property type="match status" value="1"/>
</dbReference>
<evidence type="ECO:0000313" key="8">
    <source>
        <dbReference type="Proteomes" id="UP000292564"/>
    </source>
</evidence>
<dbReference type="Gene3D" id="3.40.50.410">
    <property type="entry name" value="von Willebrand factor, type A domain"/>
    <property type="match status" value="1"/>
</dbReference>
<dbReference type="GO" id="GO:0005975">
    <property type="term" value="P:carbohydrate metabolic process"/>
    <property type="evidence" value="ECO:0007669"/>
    <property type="project" value="UniProtKB-ARBA"/>
</dbReference>
<organism evidence="7 8">
    <name type="scientific">Krasilnikovia cinnamomea</name>
    <dbReference type="NCBI Taxonomy" id="349313"/>
    <lineage>
        <taxon>Bacteria</taxon>
        <taxon>Bacillati</taxon>
        <taxon>Actinomycetota</taxon>
        <taxon>Actinomycetes</taxon>
        <taxon>Micromonosporales</taxon>
        <taxon>Micromonosporaceae</taxon>
        <taxon>Krasilnikovia</taxon>
    </lineage>
</organism>
<accession>A0A4Q7ZR26</accession>
<dbReference type="InterPro" id="IPR035986">
    <property type="entry name" value="PKD_dom_sf"/>
</dbReference>
<comment type="subcellular location">
    <subcellularLocation>
        <location evidence="1">Secreted</location>
    </subcellularLocation>
</comment>
<dbReference type="EMBL" id="SHKY01000001">
    <property type="protein sequence ID" value="RZU53254.1"/>
    <property type="molecule type" value="Genomic_DNA"/>
</dbReference>
<keyword evidence="8" id="KW-1185">Reference proteome</keyword>
<dbReference type="Proteomes" id="UP000292564">
    <property type="component" value="Unassembled WGS sequence"/>
</dbReference>
<feature type="region of interest" description="Disordered" evidence="4">
    <location>
        <begin position="714"/>
        <end position="765"/>
    </location>
</feature>
<sequence>MTVSYLTTRPLPGPSYTTSMDATPRRSRASLAAALVTLVGVASAGVFVPATQAQAEAAGSTSRPLNVLLLGDSYSAGNGSRDSGDNRTYFGAEGCYRSYTNWSSQYVNRLNAAGTPATLLNRACSGGVTRQFFDDRRMEGTGYSVDVSGSYSSKDDPGVAAAVNAKTGCSERRTLSDDEFWRVRVDSIGVGSSPGTTSASGECARYVARQVNSVTPQTDLVLFTFGGNDIGFSDIVMKCFTVALRSVSGCREKIDFARNNLDTAMASVDRVLTTMTTNSDPAHRLRADAKIAYVSYPLLELNDNFELSKIFGSDKIDVGHQVRELGLLARDRQKAVVDAVNAKLGRNAITMVSGTPELFSGHEPDGRFNDTNPNRWIFETPRGDYLRIKDEFYHMNPAGHAALAAHLATYGTFGAGAPTGLRNDIDLVFVIDTTGSMSSTINSVKAYASQIANQLATRSNSYRFALVDYRDQPAYTGSSGDYPSRLVVPFTSDLAQLQTGLNTLYASGGGDWPESALSGLEEGLKLPWRTNVQKVAILMTDAPAHDPEPVSGLTSADVINHALAIDPVQIYSVDVSGYNAAANLAPLSAGTGGAQYRTADGISVPDAISSVLSTALTRPTAVLEHQVVGKIGQSLSLSAQGSYATDGSALSYAWDFDGDGTYDATTTTPQTTHTYSAAVEGLVTLKVTDGAGHSSLATTKLYITRDGDTIADGNDNCPDVFNPDQGDQDGDGTGDACDTTSGYEVPGDPETVDNSQLTQDEDGNSTPAAVKEFADLNFHNRDTLHSAADVDYFGIKVTKTGAVQTVLGGLSADYDLAITDTSGDILGSSEEIGLRSEKIRVTLKPGNYLLKVSAKQGQRSGPYVLTSVRLG</sequence>
<feature type="domain" description="VWFA" evidence="6">
    <location>
        <begin position="426"/>
        <end position="616"/>
    </location>
</feature>
<dbReference type="SUPFAM" id="SSF89260">
    <property type="entry name" value="Collagen-binding domain"/>
    <property type="match status" value="1"/>
</dbReference>
<dbReference type="InterPro" id="IPR036514">
    <property type="entry name" value="SGNH_hydro_sf"/>
</dbReference>
<dbReference type="InterPro" id="IPR013783">
    <property type="entry name" value="Ig-like_fold"/>
</dbReference>
<proteinExistence type="predicted"/>
<dbReference type="GO" id="GO:0005737">
    <property type="term" value="C:cytoplasm"/>
    <property type="evidence" value="ECO:0007669"/>
    <property type="project" value="TreeGrafter"/>
</dbReference>
<dbReference type="SUPFAM" id="SSF53300">
    <property type="entry name" value="vWA-like"/>
    <property type="match status" value="1"/>
</dbReference>
<dbReference type="PANTHER" id="PTHR47763:SF1">
    <property type="entry name" value="DUF659 DOMAIN-CONTAINING PROTEIN"/>
    <property type="match status" value="1"/>
</dbReference>
<dbReference type="SMART" id="SM00327">
    <property type="entry name" value="VWA"/>
    <property type="match status" value="1"/>
</dbReference>
<keyword evidence="3" id="KW-0732">Signal</keyword>
<reference evidence="7 8" key="1">
    <citation type="submission" date="2019-02" db="EMBL/GenBank/DDBJ databases">
        <title>Sequencing the genomes of 1000 actinobacteria strains.</title>
        <authorList>
            <person name="Klenk H.-P."/>
        </authorList>
    </citation>
    <scope>NUCLEOTIDE SEQUENCE [LARGE SCALE GENOMIC DNA]</scope>
    <source>
        <strain evidence="7 8">DSM 45162</strain>
    </source>
</reference>
<dbReference type="SUPFAM" id="SSF49299">
    <property type="entry name" value="PKD domain"/>
    <property type="match status" value="1"/>
</dbReference>